<keyword evidence="1 5" id="KW-0732">Signal</keyword>
<dbReference type="PROSITE" id="PS51211">
    <property type="entry name" value="VITELLOGENIN"/>
    <property type="match status" value="1"/>
</dbReference>
<keyword evidence="2" id="KW-0758">Storage protein</keyword>
<protein>
    <recommendedName>
        <fullName evidence="6">Vitellogenin domain-containing protein</fullName>
    </recommendedName>
</protein>
<proteinExistence type="predicted"/>
<evidence type="ECO:0000313" key="7">
    <source>
        <dbReference type="EMBL" id="CAF3441189.1"/>
    </source>
</evidence>
<dbReference type="InterPro" id="IPR015816">
    <property type="entry name" value="Vitellinogen_b-sht_N"/>
</dbReference>
<evidence type="ECO:0000256" key="1">
    <source>
        <dbReference type="ARBA" id="ARBA00022729"/>
    </source>
</evidence>
<dbReference type="Proteomes" id="UP000663862">
    <property type="component" value="Unassembled WGS sequence"/>
</dbReference>
<evidence type="ECO:0000256" key="3">
    <source>
        <dbReference type="PROSITE-ProRule" id="PRU00557"/>
    </source>
</evidence>
<evidence type="ECO:0000313" key="8">
    <source>
        <dbReference type="EMBL" id="CAF4547105.1"/>
    </source>
</evidence>
<sequence length="3000" mass="339506">MAPSLNLYSILIVSLIYRTSAAPISPATKPDTTCSSAQLIAPGQDSLVYQYKTEVKLSVANSQYDLKTEITASVEIKSLGDCNYALQLRNVKVTETKDENENSVTSTANAQRDLENLVVRFRWIDGFLVVVEADSSAKIDHVNFVKGVLSTLQVYSPVATDSETVVREEDVLGVCTTVYKYSQRDGVTQVKKSKDLTTCSKDKLHLSSSPILTSLLGPLMEEVFTAKTRYICQTEIRDKKIQSVKCKTIEMDADDTRKSTQKNQDDDDSAEEDFNAKFDNNDDDDEISSKLISIKQELKLQPSVSVSVDENAVKNPVPQTLQFVPTASFDQSNEVVSTLVAKIQGLLKTEHWNEFAASQFVEITNELRRMDKANLQAFKDKSELKHLVPAFLNTVYSHGQDASLLNFNADTLTFTNPSSVYYLDNPSTELVDQVVQGASRLTTQQVVDFVGVAARILKTYKSRQDNIKDADNKIKQFKQATSRFLLNESGAKNDTKTAVLSAYAQLGLYDDQVLSLAIDDTAPLEVRYHALNAIRYISSVYLDDTELYNIRQTLRFSLLGQLENKTNKNAVRIWTFQALYSPFIYDSDIRYLFSGSLEDKLQEIVDEPLNQVNGFIWSALKYSSLNPLCPLRGLAARIRVNHNNRKQFLEQATLSSRQIRLEIPLGKNYQAFVDVSVIFENDRVVPSFLSIKLAFDGVRRETLRLPWVDVAIISENLDWNFADYFLRLDPLNKNLNDDEKSRLKTNLPSKLKQHQDTYDAKEEDPNPSVHLYLRLFGTDVRAKDITDKVQDILRSSLRKFIGSQILTRLNELVGKDPIFRIPLEIGAVSGTANGLALYKSAQVAALLDLTTELRNTQDDAGLGIYSMTSRSALSFSLTVQREVSSPLTTVGETVEIGILSYVPFEYKTEVNNQGRTREFNLLKPNSKLFAMDFQYATRTSHGFELVPNKKTPSIDPSCSPSAFYRTLGVRACLELNPFRSIQFGKRNSYPITVTVNRDPSIKNWRLGWRFNAQEAPQYEVIIEKVGTNQSYPGLGVSATKDGNKFDIKVLTGMKSFNVKGTQTGETFSGTVYSSDNNEVMTTSGTLAINNDGFKLESKLFDIASKKEVVTLTTDILPNRGQGLTANFGLTTPDKAKSFKVQFLGDLYKPNSKKVHINGDFNLGETSYNGKLSFERDNDHTRIELQRLFKLGQSSSAAGYEFFYERKTNQEATQSNYNIASHVSLRTPASDVSTKLFNLKTDFTRTIDLSNVTLQSSLDYLLVTRNPPVQETIEIDYTRRSARITNQGKRLTSPEANLKVQVKTKSNVFNFLLDHRHRKSSESSKKGPAMLPPTLDINNKIHVVVDTDKLFPDIPHQVAFDILSDLDFQLLNEVNYKFQYNLPRRQRSGLFTYHAQVDKVTHGQVFSGTSKAELQLDNKQIQVTGTGTFDVCLRSYTLKSHWDFDTNLVEEKNDMELYLNLRFDKHPKKDSPKSLITFYDVKLKAPKHKLFQLIDLDGNLTKQSGKFETWNSIAIRANKKLKEINLNAFMYRNLTGDNTLQTHIGFSLPFKYLPYVTHDLKIERIIKTGDFGFLESRLIAKPVFAHYARLDASPTERAHISIDNEIEYLRANGDSLYALSKIYMSGAPALHSFGLLKRNSDLLHKHSIGFISSSKTKKVAVSLVSPQISSNPLSIIGEFTMDRENHIGKMKLPQEFGIHFEFGTPISNLTAFRIFYNLPLFNKNHSSTADGSVGFKIASPKIAPISFYLHSKGSLNTSLHLVEALRIGNDIAAHSSLTAQYNPQSVSLVSTTTSTQFYGKKCQSSLYALFKQHQVLVRGLLNTADNENYTYEMDVGLDNDSLTGHTERTNGQETTISDIDTKKCTAAGKYHRCYKGDITVRTGTSSSENKGTFDISWGRDAAKLDIKVSNHVELSFDHAHIGRVRDADFSSKTNIEGKILQPNKRGAFTFSSSIEKEDDKWNDVKIQTTSNDMTTGQKSSVSDIRFNQKITDKRSGQFQRKFNVNVERQGLPAIIWSSDSFSCSNNPSYVIYGVCQTTTFNIKANNLLIQQVRQRLQLTVDPRLSNPLGQVTYDGTLNLDLKHDPTLGPHTVKFDLNRLREEAIDLDLSYQKRVDEKPMSLNLKVNIPQQNPISIKYDETIRSKTSFNGVLKYSFNANDSAAEKTYTCDVNQPYVDSYSMNCQGERTNLTIDIGPKTGITKFIVDLNRFTGERIGYETAFNFSTRELETTYYTLVTSWMMKYRFGKLSEIIAKQKDLEVLRITTSRADFDGFKIRFLPANIELKLAFDPKSNTFSLSETYPQQRDYVKITIEIERIRRYMPSLRNVNRPSYDIDDEPAKSQEPIFRIQLDSYILISVSQALGKIGSHNGLFGLETVKKSFRLQIGNAPLTVYNIQHWKTHLENIQLPESYSIRIVNDANGNSVQLATNKWNENRLISTISHSFDGGKTQTTDLKLDRNYAYQVGSIYFLHSLGYRNIQGVKQLRNSTRQFICEHLTKDLDKTNLAEFIQASGKRVRSIVEKDYAALIEIFTAWSKEPENSFLRKLTTRFGLLEFFTKYPTYAEASDRVAAILDERHVQRGEFWRSRVEDILNNNRLKDLSQQFQTRRSEIIQYLLSASEKALDRFLPKIDQNNIDERIVNFVRKLLASFEQVAKRNSEQWKAIFKAIDDASKGDDNKWFRVLVADIDSNAVAAAADAELTKVFKKLDDSSKLLISNIQQISRRINQRRESIRERVQNAIRHLPKASVNDTNSEILYPIGRRPGSYSETSKLVLLMGTLLRYNNRGVFTMKCIIKDRFQTRGETFQHYSKAVRTFAKRLFKRNSSLTPEFSAVIANTGDTIDLHGDYVYLNPSCDYVLAHDFGGLKFSFRFIYGKVYSVLPNLAEIKENECSNTGRVQLCNRGYYSTLNVPMYYGGLVDGALGDVRDRSGKGHANLSRWLVRDCPAATRDQTKEIVPSIPECASDDTDEQEFCENFVQRGTKSGLSIRLLVTQAIAVRKDAL</sequence>
<dbReference type="Proteomes" id="UP000663869">
    <property type="component" value="Unassembled WGS sequence"/>
</dbReference>
<feature type="region of interest" description="Disordered" evidence="4">
    <location>
        <begin position="254"/>
        <end position="282"/>
    </location>
</feature>
<dbReference type="SUPFAM" id="SSF56968">
    <property type="entry name" value="Lipovitellin-phosvitin complex, beta-sheet shell regions"/>
    <property type="match status" value="1"/>
</dbReference>
<evidence type="ECO:0000256" key="5">
    <source>
        <dbReference type="SAM" id="SignalP"/>
    </source>
</evidence>
<accession>A0A818D3H2</accession>
<evidence type="ECO:0000313" key="9">
    <source>
        <dbReference type="Proteomes" id="UP000663869"/>
    </source>
</evidence>
<dbReference type="SMART" id="SM00638">
    <property type="entry name" value="LPD_N"/>
    <property type="match status" value="1"/>
</dbReference>
<dbReference type="InterPro" id="IPR050733">
    <property type="entry name" value="Vitellogenin/Apolipophorin"/>
</dbReference>
<feature type="region of interest" description="Disordered" evidence="4">
    <location>
        <begin position="742"/>
        <end position="765"/>
    </location>
</feature>
<feature type="chain" id="PRO_5035691140" description="Vitellogenin domain-containing protein" evidence="5">
    <location>
        <begin position="22"/>
        <end position="3000"/>
    </location>
</feature>
<comment type="caution">
    <text evidence="7">The sequence shown here is derived from an EMBL/GenBank/DDBJ whole genome shotgun (WGS) entry which is preliminary data.</text>
</comment>
<dbReference type="InterPro" id="IPR015819">
    <property type="entry name" value="Lipid_transp_b-sht_shell"/>
</dbReference>
<comment type="caution">
    <text evidence="3">Lacks conserved residue(s) required for the propagation of feature annotation.</text>
</comment>
<dbReference type="EMBL" id="CAJOBQ010002226">
    <property type="protein sequence ID" value="CAF4547105.1"/>
    <property type="molecule type" value="Genomic_DNA"/>
</dbReference>
<gene>
    <name evidence="7" type="ORF">FME351_LOCUS12671</name>
    <name evidence="8" type="ORF">TSG867_LOCUS24389</name>
</gene>
<reference evidence="7" key="1">
    <citation type="submission" date="2021-02" db="EMBL/GenBank/DDBJ databases">
        <authorList>
            <person name="Nowell W R."/>
        </authorList>
    </citation>
    <scope>NUCLEOTIDE SEQUENCE</scope>
</reference>
<feature type="signal peptide" evidence="5">
    <location>
        <begin position="1"/>
        <end position="21"/>
    </location>
</feature>
<evidence type="ECO:0000259" key="6">
    <source>
        <dbReference type="PROSITE" id="PS51211"/>
    </source>
</evidence>
<dbReference type="PANTHER" id="PTHR23345">
    <property type="entry name" value="VITELLOGENIN-RELATED"/>
    <property type="match status" value="1"/>
</dbReference>
<evidence type="ECO:0000256" key="2">
    <source>
        <dbReference type="ARBA" id="ARBA00022761"/>
    </source>
</evidence>
<dbReference type="GO" id="GO:0005319">
    <property type="term" value="F:lipid transporter activity"/>
    <property type="evidence" value="ECO:0007669"/>
    <property type="project" value="InterPro"/>
</dbReference>
<feature type="compositionally biased region" description="Basic and acidic residues" evidence="4">
    <location>
        <begin position="753"/>
        <end position="764"/>
    </location>
</feature>
<name>A0A818D3H2_9BILA</name>
<evidence type="ECO:0000256" key="4">
    <source>
        <dbReference type="SAM" id="MobiDB-lite"/>
    </source>
</evidence>
<organism evidence="7 9">
    <name type="scientific">Rotaria socialis</name>
    <dbReference type="NCBI Taxonomy" id="392032"/>
    <lineage>
        <taxon>Eukaryota</taxon>
        <taxon>Metazoa</taxon>
        <taxon>Spiralia</taxon>
        <taxon>Gnathifera</taxon>
        <taxon>Rotifera</taxon>
        <taxon>Eurotatoria</taxon>
        <taxon>Bdelloidea</taxon>
        <taxon>Philodinida</taxon>
        <taxon>Philodinidae</taxon>
        <taxon>Rotaria</taxon>
    </lineage>
</organism>
<dbReference type="PANTHER" id="PTHR23345:SF15">
    <property type="entry name" value="VITELLOGENIN 1-RELATED"/>
    <property type="match status" value="1"/>
</dbReference>
<dbReference type="Gene3D" id="2.30.230.10">
    <property type="entry name" value="Lipovitellin, beta-sheet shell regions, chain A"/>
    <property type="match status" value="1"/>
</dbReference>
<feature type="domain" description="Vitellogenin" evidence="6">
    <location>
        <begin position="39"/>
        <end position="689"/>
    </location>
</feature>
<dbReference type="EMBL" id="CAJNYU010001458">
    <property type="protein sequence ID" value="CAF3441189.1"/>
    <property type="molecule type" value="Genomic_DNA"/>
</dbReference>
<dbReference type="InterPro" id="IPR001747">
    <property type="entry name" value="Vitellogenin_N"/>
</dbReference>